<dbReference type="Pfam" id="PF00571">
    <property type="entry name" value="CBS"/>
    <property type="match status" value="1"/>
</dbReference>
<evidence type="ECO:0000259" key="10">
    <source>
        <dbReference type="PROSITE" id="PS51371"/>
    </source>
</evidence>
<keyword evidence="6 8" id="KW-0472">Membrane</keyword>
<evidence type="ECO:0008006" key="14">
    <source>
        <dbReference type="Google" id="ProtNLM"/>
    </source>
</evidence>
<feature type="domain" description="CNNM transmembrane" evidence="11">
    <location>
        <begin position="1"/>
        <end position="201"/>
    </location>
</feature>
<sequence>MPNVLIEILLIIALIILNGYFSMSEIALLSVKKSRLRHLSKQGSKKAQNALFLTRKSPEMLSTIQIGITVIGIFAGAFGGATVAEHLEKFLSVFPPITGYSELISVAVVVIVITYLSLIIGELVPKQIALSNPEKLSLRVAGPIKIIMKIATPLVNLLSSSTTILLKLLHIKPAPEQIVTEDEIKLLIAEGAESGVFERAEQKMVESIFHLGNRPIKDFMTLRNAIIWLDTNDSYDEIKRKISTSDRSIFLLCENTLDNFIGILEVKDILSHYFKGNVEEKINLRNLSQPAIKIDVDTPALVAIERLKRSSLNMALVTDKNSKNKDVIMGIITFHDILEAIVGEIKAN</sequence>
<organism evidence="12 13">
    <name type="scientific">Candidatus Magasanikbacteria bacterium GW2011_GWC2_37_14</name>
    <dbReference type="NCBI Taxonomy" id="1619046"/>
    <lineage>
        <taxon>Bacteria</taxon>
        <taxon>Candidatus Magasanikiibacteriota</taxon>
    </lineage>
</organism>
<dbReference type="Gene3D" id="3.10.580.10">
    <property type="entry name" value="CBS-domain"/>
    <property type="match status" value="1"/>
</dbReference>
<comment type="caution">
    <text evidence="12">The sequence shown here is derived from an EMBL/GenBank/DDBJ whole genome shotgun (WGS) entry which is preliminary data.</text>
</comment>
<dbReference type="PROSITE" id="PS51846">
    <property type="entry name" value="CNNM"/>
    <property type="match status" value="1"/>
</dbReference>
<evidence type="ECO:0000256" key="6">
    <source>
        <dbReference type="ARBA" id="ARBA00023136"/>
    </source>
</evidence>
<dbReference type="PANTHER" id="PTHR43099:SF5">
    <property type="entry name" value="HLYC_CORC FAMILY TRANSPORTER"/>
    <property type="match status" value="1"/>
</dbReference>
<feature type="domain" description="CBS" evidence="10">
    <location>
        <begin position="287"/>
        <end position="347"/>
    </location>
</feature>
<dbReference type="AlphaFoldDB" id="A0A0G0GDH3"/>
<comment type="subcellular location">
    <subcellularLocation>
        <location evidence="1">Cell membrane</location>
        <topology evidence="1">Multi-pass membrane protein</topology>
    </subcellularLocation>
</comment>
<protein>
    <recommendedName>
        <fullName evidence="14">HlyC/CorC family transporter</fullName>
    </recommendedName>
</protein>
<dbReference type="PATRIC" id="fig|1619046.3.peg.128"/>
<dbReference type="SUPFAM" id="SSF54631">
    <property type="entry name" value="CBS-domain pair"/>
    <property type="match status" value="1"/>
</dbReference>
<feature type="transmembrane region" description="Helical" evidence="9">
    <location>
        <begin position="61"/>
        <end position="83"/>
    </location>
</feature>
<proteinExistence type="predicted"/>
<dbReference type="InterPro" id="IPR002550">
    <property type="entry name" value="CNNM"/>
</dbReference>
<feature type="transmembrane region" description="Helical" evidence="9">
    <location>
        <begin position="6"/>
        <end position="31"/>
    </location>
</feature>
<feature type="transmembrane region" description="Helical" evidence="9">
    <location>
        <begin position="103"/>
        <end position="125"/>
    </location>
</feature>
<keyword evidence="3 8" id="KW-0812">Transmembrane</keyword>
<dbReference type="Pfam" id="PF01595">
    <property type="entry name" value="CNNM"/>
    <property type="match status" value="1"/>
</dbReference>
<keyword evidence="5 8" id="KW-1133">Transmembrane helix</keyword>
<dbReference type="CDD" id="cd04590">
    <property type="entry name" value="CBS_pair_CorC_HlyC_assoc"/>
    <property type="match status" value="1"/>
</dbReference>
<dbReference type="InterPro" id="IPR051676">
    <property type="entry name" value="UPF0053_domain"/>
</dbReference>
<evidence type="ECO:0000256" key="8">
    <source>
        <dbReference type="PROSITE-ProRule" id="PRU01193"/>
    </source>
</evidence>
<dbReference type="InterPro" id="IPR000644">
    <property type="entry name" value="CBS_dom"/>
</dbReference>
<dbReference type="PROSITE" id="PS51371">
    <property type="entry name" value="CBS"/>
    <property type="match status" value="1"/>
</dbReference>
<evidence type="ECO:0000313" key="12">
    <source>
        <dbReference type="EMBL" id="KKQ28062.1"/>
    </source>
</evidence>
<evidence type="ECO:0000256" key="2">
    <source>
        <dbReference type="ARBA" id="ARBA00022475"/>
    </source>
</evidence>
<evidence type="ECO:0000256" key="1">
    <source>
        <dbReference type="ARBA" id="ARBA00004651"/>
    </source>
</evidence>
<dbReference type="Proteomes" id="UP000034849">
    <property type="component" value="Unassembled WGS sequence"/>
</dbReference>
<evidence type="ECO:0000256" key="5">
    <source>
        <dbReference type="ARBA" id="ARBA00022989"/>
    </source>
</evidence>
<evidence type="ECO:0000256" key="9">
    <source>
        <dbReference type="SAM" id="Phobius"/>
    </source>
</evidence>
<evidence type="ECO:0000256" key="3">
    <source>
        <dbReference type="ARBA" id="ARBA00022692"/>
    </source>
</evidence>
<evidence type="ECO:0000259" key="11">
    <source>
        <dbReference type="PROSITE" id="PS51846"/>
    </source>
</evidence>
<gene>
    <name evidence="12" type="ORF">US42_C0002G0017</name>
</gene>
<evidence type="ECO:0000256" key="7">
    <source>
        <dbReference type="PROSITE-ProRule" id="PRU00703"/>
    </source>
</evidence>
<evidence type="ECO:0000313" key="13">
    <source>
        <dbReference type="Proteomes" id="UP000034849"/>
    </source>
</evidence>
<dbReference type="STRING" id="1619046.US42_C0002G0017"/>
<dbReference type="PANTHER" id="PTHR43099">
    <property type="entry name" value="UPF0053 PROTEIN YRKA"/>
    <property type="match status" value="1"/>
</dbReference>
<name>A0A0G0GDH3_9BACT</name>
<keyword evidence="4" id="KW-0677">Repeat</keyword>
<dbReference type="GO" id="GO:0005886">
    <property type="term" value="C:plasma membrane"/>
    <property type="evidence" value="ECO:0007669"/>
    <property type="project" value="UniProtKB-SubCell"/>
</dbReference>
<dbReference type="EMBL" id="LBSX01000002">
    <property type="protein sequence ID" value="KKQ28062.1"/>
    <property type="molecule type" value="Genomic_DNA"/>
</dbReference>
<reference evidence="12 13" key="1">
    <citation type="journal article" date="2015" name="Nature">
        <title>rRNA introns, odd ribosomes, and small enigmatic genomes across a large radiation of phyla.</title>
        <authorList>
            <person name="Brown C.T."/>
            <person name="Hug L.A."/>
            <person name="Thomas B.C."/>
            <person name="Sharon I."/>
            <person name="Castelle C.J."/>
            <person name="Singh A."/>
            <person name="Wilkins M.J."/>
            <person name="Williams K.H."/>
            <person name="Banfield J.F."/>
        </authorList>
    </citation>
    <scope>NUCLEOTIDE SEQUENCE [LARGE SCALE GENOMIC DNA]</scope>
</reference>
<keyword evidence="2" id="KW-1003">Cell membrane</keyword>
<accession>A0A0G0GDH3</accession>
<dbReference type="InterPro" id="IPR046342">
    <property type="entry name" value="CBS_dom_sf"/>
</dbReference>
<keyword evidence="7" id="KW-0129">CBS domain</keyword>
<evidence type="ECO:0000256" key="4">
    <source>
        <dbReference type="ARBA" id="ARBA00022737"/>
    </source>
</evidence>
<dbReference type="InterPro" id="IPR044751">
    <property type="entry name" value="Ion_transp-like_CBS"/>
</dbReference>